<keyword evidence="9" id="KW-0677">Repeat</keyword>
<dbReference type="GO" id="GO:0009231">
    <property type="term" value="P:riboflavin biosynthetic process"/>
    <property type="evidence" value="ECO:0007669"/>
    <property type="project" value="UniProtKB-KW"/>
</dbReference>
<evidence type="ECO:0000256" key="7">
    <source>
        <dbReference type="ARBA" id="ARBA00022619"/>
    </source>
</evidence>
<organism evidence="13 14">
    <name type="scientific">Gimibacter soli</name>
    <dbReference type="NCBI Taxonomy" id="3024400"/>
    <lineage>
        <taxon>Bacteria</taxon>
        <taxon>Pseudomonadati</taxon>
        <taxon>Pseudomonadota</taxon>
        <taxon>Alphaproteobacteria</taxon>
        <taxon>Kordiimonadales</taxon>
        <taxon>Temperatibacteraceae</taxon>
        <taxon>Gimibacter</taxon>
    </lineage>
</organism>
<dbReference type="InterPro" id="IPR026017">
    <property type="entry name" value="Lumazine-bd_dom"/>
</dbReference>
<dbReference type="SUPFAM" id="SSF63380">
    <property type="entry name" value="Riboflavin synthase domain-like"/>
    <property type="match status" value="2"/>
</dbReference>
<keyword evidence="8 13" id="KW-0808">Transferase</keyword>
<dbReference type="InterPro" id="IPR001783">
    <property type="entry name" value="Lumazine-bd"/>
</dbReference>
<keyword evidence="14" id="KW-1185">Reference proteome</keyword>
<dbReference type="AlphaFoldDB" id="A0AAF0BJD5"/>
<evidence type="ECO:0000313" key="13">
    <source>
        <dbReference type="EMBL" id="WCL52994.1"/>
    </source>
</evidence>
<dbReference type="FunFam" id="2.40.30.20:FF:000003">
    <property type="entry name" value="Riboflavin synthase, alpha subunit"/>
    <property type="match status" value="1"/>
</dbReference>
<dbReference type="InterPro" id="IPR023366">
    <property type="entry name" value="ATP_synth_asu-like_sf"/>
</dbReference>
<comment type="pathway">
    <text evidence="3">Cofactor biosynthesis; riboflavin biosynthesis; riboflavin from 2-hydroxy-3-oxobutyl phosphate and 5-amino-6-(D-ribitylamino)uracil: step 2/2.</text>
</comment>
<dbReference type="RefSeq" id="WP_289502506.1">
    <property type="nucleotide sequence ID" value="NZ_CP116805.1"/>
</dbReference>
<comment type="function">
    <text evidence="2">Catalyzes the dismutation of two molecules of 6,7-dimethyl-8-ribityllumazine, resulting in the formation of riboflavin and 5-amino-6-(D-ribitylamino)uracil.</text>
</comment>
<dbReference type="PROSITE" id="PS51177">
    <property type="entry name" value="LUMAZINE_BIND"/>
    <property type="match status" value="2"/>
</dbReference>
<dbReference type="GO" id="GO:0004746">
    <property type="term" value="F:riboflavin synthase activity"/>
    <property type="evidence" value="ECO:0007669"/>
    <property type="project" value="UniProtKB-UniRule"/>
</dbReference>
<dbReference type="PIRSF" id="PIRSF000498">
    <property type="entry name" value="Riboflavin_syn_A"/>
    <property type="match status" value="1"/>
</dbReference>
<evidence type="ECO:0000256" key="2">
    <source>
        <dbReference type="ARBA" id="ARBA00002803"/>
    </source>
</evidence>
<dbReference type="EMBL" id="CP116805">
    <property type="protein sequence ID" value="WCL52994.1"/>
    <property type="molecule type" value="Genomic_DNA"/>
</dbReference>
<evidence type="ECO:0000256" key="8">
    <source>
        <dbReference type="ARBA" id="ARBA00022679"/>
    </source>
</evidence>
<feature type="domain" description="Lumazine-binding" evidence="12">
    <location>
        <begin position="1"/>
        <end position="95"/>
    </location>
</feature>
<comment type="subunit">
    <text evidence="4">Homotrimer.</text>
</comment>
<dbReference type="PANTHER" id="PTHR21098">
    <property type="entry name" value="RIBOFLAVIN SYNTHASE ALPHA CHAIN"/>
    <property type="match status" value="1"/>
</dbReference>
<feature type="domain" description="Lumazine-binding" evidence="12">
    <location>
        <begin position="96"/>
        <end position="196"/>
    </location>
</feature>
<feature type="repeat" description="Lumazine-binding" evidence="11">
    <location>
        <begin position="1"/>
        <end position="95"/>
    </location>
</feature>
<evidence type="ECO:0000256" key="6">
    <source>
        <dbReference type="ARBA" id="ARBA00013950"/>
    </source>
</evidence>
<evidence type="ECO:0000256" key="5">
    <source>
        <dbReference type="ARBA" id="ARBA00012827"/>
    </source>
</evidence>
<sequence>MFTGIVTDVGAVKALEKRGDLRVVIGTGYDLSDVAIGASIACGGVCLTVVDKGDDWFAADVSDETLRVTALRDWQVGSLINLERSLKLGDELGGHIVTGHVDCVGAIVRFETVGGSIAMDIEVPARWGRYVAEKGSVAINGTSLTVNKVTDTADGTVIAINLIPHTQEVTSFRTAKTGDRVNVEFDILARYVARLTERA</sequence>
<dbReference type="CDD" id="cd00402">
    <property type="entry name" value="Riboflavin_synthase_like"/>
    <property type="match status" value="1"/>
</dbReference>
<dbReference type="NCBIfam" id="NF006767">
    <property type="entry name" value="PRK09289.1"/>
    <property type="match status" value="1"/>
</dbReference>
<evidence type="ECO:0000256" key="4">
    <source>
        <dbReference type="ARBA" id="ARBA00011233"/>
    </source>
</evidence>
<dbReference type="PANTHER" id="PTHR21098:SF12">
    <property type="entry name" value="RIBOFLAVIN SYNTHASE"/>
    <property type="match status" value="1"/>
</dbReference>
<dbReference type="NCBIfam" id="TIGR00187">
    <property type="entry name" value="ribE"/>
    <property type="match status" value="1"/>
</dbReference>
<evidence type="ECO:0000256" key="1">
    <source>
        <dbReference type="ARBA" id="ARBA00000968"/>
    </source>
</evidence>
<protein>
    <recommendedName>
        <fullName evidence="6 10">Riboflavin synthase</fullName>
        <ecNumber evidence="5 10">2.5.1.9</ecNumber>
    </recommendedName>
</protein>
<evidence type="ECO:0000259" key="12">
    <source>
        <dbReference type="PROSITE" id="PS51177"/>
    </source>
</evidence>
<evidence type="ECO:0000256" key="3">
    <source>
        <dbReference type="ARBA" id="ARBA00004887"/>
    </source>
</evidence>
<evidence type="ECO:0000256" key="10">
    <source>
        <dbReference type="NCBIfam" id="TIGR00187"/>
    </source>
</evidence>
<keyword evidence="7" id="KW-0686">Riboflavin biosynthesis</keyword>
<dbReference type="Proteomes" id="UP001217500">
    <property type="component" value="Chromosome"/>
</dbReference>
<gene>
    <name evidence="13" type="ORF">PH603_10635</name>
</gene>
<dbReference type="KEGG" id="gso:PH603_10635"/>
<proteinExistence type="predicted"/>
<dbReference type="FunFam" id="2.40.30.20:FF:000004">
    <property type="entry name" value="Riboflavin synthase, alpha subunit"/>
    <property type="match status" value="1"/>
</dbReference>
<reference evidence="13" key="1">
    <citation type="submission" date="2023-01" db="EMBL/GenBank/DDBJ databases">
        <title>The genome sequence of Kordiimonadaceae bacterium 6D33.</title>
        <authorList>
            <person name="Liu Y."/>
        </authorList>
    </citation>
    <scope>NUCLEOTIDE SEQUENCE</scope>
    <source>
        <strain evidence="13">6D33</strain>
    </source>
</reference>
<accession>A0AAF0BJD5</accession>
<dbReference type="NCBIfam" id="NF009566">
    <property type="entry name" value="PRK13020.1"/>
    <property type="match status" value="1"/>
</dbReference>
<dbReference type="Pfam" id="PF00677">
    <property type="entry name" value="Lum_binding"/>
    <property type="match status" value="2"/>
</dbReference>
<comment type="catalytic activity">
    <reaction evidence="1">
        <text>2 6,7-dimethyl-8-(1-D-ribityl)lumazine + H(+) = 5-amino-6-(D-ribitylamino)uracil + riboflavin</text>
        <dbReference type="Rhea" id="RHEA:20772"/>
        <dbReference type="ChEBI" id="CHEBI:15378"/>
        <dbReference type="ChEBI" id="CHEBI:15934"/>
        <dbReference type="ChEBI" id="CHEBI:57986"/>
        <dbReference type="ChEBI" id="CHEBI:58201"/>
        <dbReference type="EC" id="2.5.1.9"/>
    </reaction>
</comment>
<dbReference type="EC" id="2.5.1.9" evidence="5 10"/>
<evidence type="ECO:0000313" key="14">
    <source>
        <dbReference type="Proteomes" id="UP001217500"/>
    </source>
</evidence>
<feature type="repeat" description="Lumazine-binding" evidence="11">
    <location>
        <begin position="96"/>
        <end position="196"/>
    </location>
</feature>
<evidence type="ECO:0000256" key="9">
    <source>
        <dbReference type="ARBA" id="ARBA00022737"/>
    </source>
</evidence>
<dbReference type="InterPro" id="IPR017938">
    <property type="entry name" value="Riboflavin_synthase-like_b-brl"/>
</dbReference>
<name>A0AAF0BJD5_9PROT</name>
<evidence type="ECO:0000256" key="11">
    <source>
        <dbReference type="PROSITE-ProRule" id="PRU00524"/>
    </source>
</evidence>
<dbReference type="Gene3D" id="2.40.30.20">
    <property type="match status" value="2"/>
</dbReference>